<dbReference type="EMBL" id="MSCW01000006">
    <property type="protein sequence ID" value="ONF43671.1"/>
    <property type="molecule type" value="Genomic_DNA"/>
</dbReference>
<dbReference type="PANTHER" id="PTHR30383:SF5">
    <property type="entry name" value="SGNH HYDROLASE-TYPE ESTERASE DOMAIN-CONTAINING PROTEIN"/>
    <property type="match status" value="1"/>
</dbReference>
<organism evidence="2 3">
    <name type="scientific">Marinobacter lutaoensis</name>
    <dbReference type="NCBI Taxonomy" id="135739"/>
    <lineage>
        <taxon>Bacteria</taxon>
        <taxon>Pseudomonadati</taxon>
        <taxon>Pseudomonadota</taxon>
        <taxon>Gammaproteobacteria</taxon>
        <taxon>Pseudomonadales</taxon>
        <taxon>Marinobacteraceae</taxon>
        <taxon>Marinobacter</taxon>
    </lineage>
</organism>
<dbReference type="Proteomes" id="UP000189339">
    <property type="component" value="Unassembled WGS sequence"/>
</dbReference>
<dbReference type="CDD" id="cd01836">
    <property type="entry name" value="FeeA_FeeB_like"/>
    <property type="match status" value="1"/>
</dbReference>
<dbReference type="AlphaFoldDB" id="A0A1V2DTM6"/>
<proteinExistence type="predicted"/>
<dbReference type="Gene3D" id="3.40.50.1110">
    <property type="entry name" value="SGNH hydrolase"/>
    <property type="match status" value="1"/>
</dbReference>
<comment type="caution">
    <text evidence="2">The sequence shown here is derived from an EMBL/GenBank/DDBJ whole genome shotgun (WGS) entry which is preliminary data.</text>
</comment>
<dbReference type="InterPro" id="IPR036514">
    <property type="entry name" value="SGNH_hydro_sf"/>
</dbReference>
<protein>
    <submittedName>
        <fullName evidence="2">GDSL family lipase</fullName>
    </submittedName>
</protein>
<dbReference type="RefSeq" id="WP_076724192.1">
    <property type="nucleotide sequence ID" value="NZ_MSCW01000006.1"/>
</dbReference>
<dbReference type="STRING" id="135739.BTO32_08400"/>
<dbReference type="Pfam" id="PF13472">
    <property type="entry name" value="Lipase_GDSL_2"/>
    <property type="match status" value="1"/>
</dbReference>
<feature type="domain" description="SGNH hydrolase-type esterase" evidence="1">
    <location>
        <begin position="52"/>
        <end position="229"/>
    </location>
</feature>
<gene>
    <name evidence="2" type="ORF">BTO32_08400</name>
</gene>
<sequence length="254" mass="27763">MHLPFWLTTALLAPIVVYQGKRTRQRTLRLPEASGPTQGQHGPGTPVFQLLVLGESTAAGVGVARHEQGLASELARQLHRVTGQTIAWHTHGINGATLARLSQRLEQVDLPPADAVLLSMGVNDTTGLTPRHRFRQQLLALRQRLVARQPALANTPLHLLSVPPMHRFTALPSPLRQLLGWRARQLDAQYRHLAQQQPRDFAYLGYPAMTGPELLARDGYHPSEAGYQAIAGALVDQGWGAATIRARATTAAAR</sequence>
<evidence type="ECO:0000259" key="1">
    <source>
        <dbReference type="Pfam" id="PF13472"/>
    </source>
</evidence>
<accession>A0A1V2DTM6</accession>
<keyword evidence="3" id="KW-1185">Reference proteome</keyword>
<reference evidence="2 3" key="1">
    <citation type="submission" date="2016-12" db="EMBL/GenBank/DDBJ databases">
        <title>Marinobacter lutaoensis whole genome sequencing.</title>
        <authorList>
            <person name="Verma A."/>
            <person name="Krishnamurthi S."/>
        </authorList>
    </citation>
    <scope>NUCLEOTIDE SEQUENCE [LARGE SCALE GENOMIC DNA]</scope>
    <source>
        <strain evidence="2 3">T5054</strain>
    </source>
</reference>
<dbReference type="OrthoDB" id="9804395at2"/>
<dbReference type="GO" id="GO:0004622">
    <property type="term" value="F:phosphatidylcholine lysophospholipase activity"/>
    <property type="evidence" value="ECO:0007669"/>
    <property type="project" value="TreeGrafter"/>
</dbReference>
<name>A0A1V2DTM6_9GAMM</name>
<dbReference type="SUPFAM" id="SSF52266">
    <property type="entry name" value="SGNH hydrolase"/>
    <property type="match status" value="1"/>
</dbReference>
<dbReference type="PANTHER" id="PTHR30383">
    <property type="entry name" value="THIOESTERASE 1/PROTEASE 1/LYSOPHOSPHOLIPASE L1"/>
    <property type="match status" value="1"/>
</dbReference>
<evidence type="ECO:0000313" key="3">
    <source>
        <dbReference type="Proteomes" id="UP000189339"/>
    </source>
</evidence>
<dbReference type="InterPro" id="IPR051532">
    <property type="entry name" value="Ester_Hydrolysis_Enzymes"/>
</dbReference>
<evidence type="ECO:0000313" key="2">
    <source>
        <dbReference type="EMBL" id="ONF43671.1"/>
    </source>
</evidence>
<dbReference type="InterPro" id="IPR013830">
    <property type="entry name" value="SGNH_hydro"/>
</dbReference>